<keyword evidence="13" id="KW-1185">Reference proteome</keyword>
<dbReference type="GO" id="GO:0006826">
    <property type="term" value="P:iron ion transport"/>
    <property type="evidence" value="ECO:0007669"/>
    <property type="project" value="UniProtKB-KW"/>
</dbReference>
<dbReference type="InterPro" id="IPR017871">
    <property type="entry name" value="ABC_transporter-like_CS"/>
</dbReference>
<evidence type="ECO:0000259" key="11">
    <source>
        <dbReference type="PROSITE" id="PS50893"/>
    </source>
</evidence>
<keyword evidence="3" id="KW-0813">Transport</keyword>
<evidence type="ECO:0000256" key="7">
    <source>
        <dbReference type="ARBA" id="ARBA00022840"/>
    </source>
</evidence>
<evidence type="ECO:0000313" key="12">
    <source>
        <dbReference type="EMBL" id="KAA0010363.1"/>
    </source>
</evidence>
<feature type="domain" description="ABC transporter" evidence="11">
    <location>
        <begin position="6"/>
        <end position="241"/>
    </location>
</feature>
<evidence type="ECO:0000256" key="5">
    <source>
        <dbReference type="ARBA" id="ARBA00022496"/>
    </source>
</evidence>
<dbReference type="Proteomes" id="UP000486760">
    <property type="component" value="Unassembled WGS sequence"/>
</dbReference>
<dbReference type="GO" id="GO:0005524">
    <property type="term" value="F:ATP binding"/>
    <property type="evidence" value="ECO:0007669"/>
    <property type="project" value="UniProtKB-KW"/>
</dbReference>
<reference evidence="12 13" key="1">
    <citation type="submission" date="2019-08" db="EMBL/GenBank/DDBJ databases">
        <title>Bioinformatics analysis of the strain L3 and L5.</title>
        <authorList>
            <person name="Li X."/>
        </authorList>
    </citation>
    <scope>NUCLEOTIDE SEQUENCE [LARGE SCALE GENOMIC DNA]</scope>
    <source>
        <strain evidence="12 13">L5</strain>
    </source>
</reference>
<dbReference type="SUPFAM" id="SSF52540">
    <property type="entry name" value="P-loop containing nucleoside triphosphate hydrolases"/>
    <property type="match status" value="1"/>
</dbReference>
<dbReference type="InterPro" id="IPR051535">
    <property type="entry name" value="Siderophore_ABC-ATPase"/>
</dbReference>
<gene>
    <name evidence="12" type="ORF">F0A17_18045</name>
</gene>
<dbReference type="PROSITE" id="PS00211">
    <property type="entry name" value="ABC_TRANSPORTER_1"/>
    <property type="match status" value="1"/>
</dbReference>
<keyword evidence="7 12" id="KW-0067">ATP-binding</keyword>
<evidence type="ECO:0000256" key="9">
    <source>
        <dbReference type="ARBA" id="ARBA00023065"/>
    </source>
</evidence>
<accession>A0A7V7FX91</accession>
<comment type="similarity">
    <text evidence="2">Belongs to the ABC transporter superfamily.</text>
</comment>
<dbReference type="CDD" id="cd03214">
    <property type="entry name" value="ABC_Iron-Siderophores_B12_Hemin"/>
    <property type="match status" value="1"/>
</dbReference>
<dbReference type="InterPro" id="IPR027417">
    <property type="entry name" value="P-loop_NTPase"/>
</dbReference>
<dbReference type="GO" id="GO:0016887">
    <property type="term" value="F:ATP hydrolysis activity"/>
    <property type="evidence" value="ECO:0007669"/>
    <property type="project" value="InterPro"/>
</dbReference>
<sequence>MTQHELATRDLTLCHGRATIIDRLALSLPAGKVTAIVGPNGCGKSTLLAGLSRLHAPKQGAVLLDGRDIQQLPARELARRLALLPQEATAPEGLTVAELVRFGRQPHQGWLRQWSAEDQRIVGKALVAADVSELADRPLDTLSGGQRQRAWIAMTIAQETPLLLLDEPTSALDLGHQIEVFELVGRLAAAGRTVVMVLHDLASACRYADHLLALRNGQLIAAGPPGEVVTTDLVRQLYDIECTLIPDPATGSLLLANVRRAGRVKKREGEG</sequence>
<keyword evidence="5" id="KW-0410">Iron transport</keyword>
<protein>
    <submittedName>
        <fullName evidence="12">ABC transporter ATP-binding protein</fullName>
    </submittedName>
</protein>
<comment type="subcellular location">
    <subcellularLocation>
        <location evidence="1">Cell membrane</location>
        <topology evidence="1">Peripheral membrane protein</topology>
    </subcellularLocation>
</comment>
<evidence type="ECO:0000256" key="6">
    <source>
        <dbReference type="ARBA" id="ARBA00022741"/>
    </source>
</evidence>
<keyword evidence="9" id="KW-0406">Ion transport</keyword>
<evidence type="ECO:0000313" key="13">
    <source>
        <dbReference type="Proteomes" id="UP000486760"/>
    </source>
</evidence>
<evidence type="ECO:0000256" key="1">
    <source>
        <dbReference type="ARBA" id="ARBA00004202"/>
    </source>
</evidence>
<dbReference type="FunFam" id="3.40.50.300:FF:000134">
    <property type="entry name" value="Iron-enterobactin ABC transporter ATP-binding protein"/>
    <property type="match status" value="1"/>
</dbReference>
<dbReference type="AlphaFoldDB" id="A0A7V7FX91"/>
<keyword evidence="10" id="KW-0472">Membrane</keyword>
<evidence type="ECO:0000256" key="10">
    <source>
        <dbReference type="ARBA" id="ARBA00023136"/>
    </source>
</evidence>
<proteinExistence type="inferred from homology"/>
<dbReference type="RefSeq" id="WP_149329745.1">
    <property type="nucleotide sequence ID" value="NZ_VTPY01000007.1"/>
</dbReference>
<keyword evidence="6" id="KW-0547">Nucleotide-binding</keyword>
<dbReference type="Pfam" id="PF00005">
    <property type="entry name" value="ABC_tran"/>
    <property type="match status" value="1"/>
</dbReference>
<dbReference type="Gene3D" id="3.40.50.300">
    <property type="entry name" value="P-loop containing nucleotide triphosphate hydrolases"/>
    <property type="match status" value="1"/>
</dbReference>
<evidence type="ECO:0000256" key="2">
    <source>
        <dbReference type="ARBA" id="ARBA00005417"/>
    </source>
</evidence>
<dbReference type="InterPro" id="IPR003593">
    <property type="entry name" value="AAA+_ATPase"/>
</dbReference>
<dbReference type="GO" id="GO:0005886">
    <property type="term" value="C:plasma membrane"/>
    <property type="evidence" value="ECO:0007669"/>
    <property type="project" value="UniProtKB-SubCell"/>
</dbReference>
<dbReference type="PANTHER" id="PTHR42771:SF2">
    <property type="entry name" value="IRON(3+)-HYDROXAMATE IMPORT ATP-BINDING PROTEIN FHUC"/>
    <property type="match status" value="1"/>
</dbReference>
<keyword evidence="8" id="KW-0408">Iron</keyword>
<dbReference type="InterPro" id="IPR003439">
    <property type="entry name" value="ABC_transporter-like_ATP-bd"/>
</dbReference>
<evidence type="ECO:0000256" key="4">
    <source>
        <dbReference type="ARBA" id="ARBA00022475"/>
    </source>
</evidence>
<keyword evidence="4" id="KW-1003">Cell membrane</keyword>
<organism evidence="12 13">
    <name type="scientific">Billgrantia pellis</name>
    <dbReference type="NCBI Taxonomy" id="2606936"/>
    <lineage>
        <taxon>Bacteria</taxon>
        <taxon>Pseudomonadati</taxon>
        <taxon>Pseudomonadota</taxon>
        <taxon>Gammaproteobacteria</taxon>
        <taxon>Oceanospirillales</taxon>
        <taxon>Halomonadaceae</taxon>
        <taxon>Billgrantia</taxon>
    </lineage>
</organism>
<comment type="caution">
    <text evidence="12">The sequence shown here is derived from an EMBL/GenBank/DDBJ whole genome shotgun (WGS) entry which is preliminary data.</text>
</comment>
<dbReference type="EMBL" id="VTPY01000007">
    <property type="protein sequence ID" value="KAA0010363.1"/>
    <property type="molecule type" value="Genomic_DNA"/>
</dbReference>
<dbReference type="PANTHER" id="PTHR42771">
    <property type="entry name" value="IRON(3+)-HYDROXAMATE IMPORT ATP-BINDING PROTEIN FHUC"/>
    <property type="match status" value="1"/>
</dbReference>
<evidence type="ECO:0000256" key="8">
    <source>
        <dbReference type="ARBA" id="ARBA00023004"/>
    </source>
</evidence>
<dbReference type="SMART" id="SM00382">
    <property type="entry name" value="AAA"/>
    <property type="match status" value="1"/>
</dbReference>
<name>A0A7V7FX91_9GAMM</name>
<evidence type="ECO:0000256" key="3">
    <source>
        <dbReference type="ARBA" id="ARBA00022448"/>
    </source>
</evidence>
<dbReference type="PROSITE" id="PS50893">
    <property type="entry name" value="ABC_TRANSPORTER_2"/>
    <property type="match status" value="1"/>
</dbReference>